<accession>A0A9X9XG02</accession>
<dbReference type="EMBL" id="JAAEDL010000021">
    <property type="protein sequence ID" value="MBR0682638.1"/>
    <property type="molecule type" value="Genomic_DNA"/>
</dbReference>
<dbReference type="SUPFAM" id="SSF52096">
    <property type="entry name" value="ClpP/crotonase"/>
    <property type="match status" value="1"/>
</dbReference>
<dbReference type="RefSeq" id="WP_211848173.1">
    <property type="nucleotide sequence ID" value="NZ_JAAEDL010000021.1"/>
</dbReference>
<dbReference type="Pfam" id="PF03572">
    <property type="entry name" value="Peptidase_S41"/>
    <property type="match status" value="1"/>
</dbReference>
<reference evidence="2" key="2">
    <citation type="journal article" date="2021" name="Syst. Appl. Microbiol.">
        <title>Roseomonas hellenica sp. nov., isolated from roots of wild-growing Alkanna tinctoria.</title>
        <authorList>
            <person name="Rat A."/>
            <person name="Naranjo H.D."/>
            <person name="Lebbe L."/>
            <person name="Cnockaert M."/>
            <person name="Krigas N."/>
            <person name="Grigoriadou K."/>
            <person name="Maloupa E."/>
            <person name="Willems A."/>
        </authorList>
    </citation>
    <scope>NUCLEOTIDE SEQUENCE</scope>
    <source>
        <strain evidence="2">LMG 31228</strain>
    </source>
</reference>
<dbReference type="PANTHER" id="PTHR32060:SF30">
    <property type="entry name" value="CARBOXY-TERMINAL PROCESSING PROTEASE CTPA"/>
    <property type="match status" value="1"/>
</dbReference>
<reference evidence="2" key="1">
    <citation type="submission" date="2020-01" db="EMBL/GenBank/DDBJ databases">
        <authorList>
            <person name="Rat A."/>
        </authorList>
    </citation>
    <scope>NUCLEOTIDE SEQUENCE</scope>
    <source>
        <strain evidence="2">LMG 31228</strain>
    </source>
</reference>
<organism evidence="2 3">
    <name type="scientific">Neoroseomonas eburnea</name>
    <dbReference type="NCBI Taxonomy" id="1346889"/>
    <lineage>
        <taxon>Bacteria</taxon>
        <taxon>Pseudomonadati</taxon>
        <taxon>Pseudomonadota</taxon>
        <taxon>Alphaproteobacteria</taxon>
        <taxon>Acetobacterales</taxon>
        <taxon>Acetobacteraceae</taxon>
        <taxon>Neoroseomonas</taxon>
    </lineage>
</organism>
<proteinExistence type="predicted"/>
<evidence type="ECO:0000259" key="1">
    <source>
        <dbReference type="Pfam" id="PF03572"/>
    </source>
</evidence>
<protein>
    <submittedName>
        <fullName evidence="2">Peptidase S41</fullName>
    </submittedName>
</protein>
<dbReference type="InterPro" id="IPR029045">
    <property type="entry name" value="ClpP/crotonase-like_dom_sf"/>
</dbReference>
<dbReference type="Gene3D" id="3.90.226.10">
    <property type="entry name" value="2-enoyl-CoA Hydratase, Chain A, domain 1"/>
    <property type="match status" value="1"/>
</dbReference>
<dbReference type="AlphaFoldDB" id="A0A9X9XG02"/>
<name>A0A9X9XG02_9PROT</name>
<dbReference type="PANTHER" id="PTHR32060">
    <property type="entry name" value="TAIL-SPECIFIC PROTEASE"/>
    <property type="match status" value="1"/>
</dbReference>
<dbReference type="InterPro" id="IPR005151">
    <property type="entry name" value="Tail-specific_protease"/>
</dbReference>
<dbReference type="GO" id="GO:0004175">
    <property type="term" value="F:endopeptidase activity"/>
    <property type="evidence" value="ECO:0007669"/>
    <property type="project" value="TreeGrafter"/>
</dbReference>
<feature type="domain" description="Tail specific protease" evidence="1">
    <location>
        <begin position="307"/>
        <end position="470"/>
    </location>
</feature>
<sequence length="649" mass="72070">MLDDFLARRTPLCLNECDTLVSEAIKVLEGLYVHLPPKRALYAVDPVRRLRLLAMRIRRKMEANGVDRGASLPDDMWFHRELSEIMTSMRDLHTMYVLPAPFDQAIAFLPFQIEGCIENGEHRYLVSNIIDGLSWFSAPQSFERGVVVTHWNNVPIDRAVELSGERNAGSNPEARRARGVARLTMRPLAKSPPPDDARVALRYLARDGSAHELVEEWRVAEVEGKDDLPVDGRPIVEALDYEIDQVRLLRRENFSRLAQRSRKPASEKTSWLRQDRAVSDEDGLTEVDTMLPGVFRAAKLRTEEGLYGYIRIYTFQTREKLVDEFIRLLGVMPEDGLIIDIRDNPGGLVAHGECILQTLTPRHIQPAPAQFISTPLTAEFCRRLPAFGEWSVSVERALETGATYSAAFPMTAPVFANAIGQRYQGPVVLIVNALSYSTSDIFAAGFQDHGIGAVLGTDGLTGAGGAQVITHSELHNQFPDAEEDWPLGTLVAGRGDIRFALRRTLRVGELNPGMELEDRGVEPDDRYTMSRSDVLGRNLGLLQKAAAMLGSKKEERYCLKPAGPLKRDAGIITAPVSVRGIDRLDVLLDGWASASLKVTGDTIPIVATLPPEPWPNPTTLQLRGYRRSDGKLVAAWNEPLPDDLFTTGT</sequence>
<evidence type="ECO:0000313" key="3">
    <source>
        <dbReference type="Proteomes" id="UP001138709"/>
    </source>
</evidence>
<keyword evidence="3" id="KW-1185">Reference proteome</keyword>
<dbReference type="GO" id="GO:0030288">
    <property type="term" value="C:outer membrane-bounded periplasmic space"/>
    <property type="evidence" value="ECO:0007669"/>
    <property type="project" value="TreeGrafter"/>
</dbReference>
<evidence type="ECO:0000313" key="2">
    <source>
        <dbReference type="EMBL" id="MBR0682638.1"/>
    </source>
</evidence>
<dbReference type="GO" id="GO:0007165">
    <property type="term" value="P:signal transduction"/>
    <property type="evidence" value="ECO:0007669"/>
    <property type="project" value="TreeGrafter"/>
</dbReference>
<comment type="caution">
    <text evidence="2">The sequence shown here is derived from an EMBL/GenBank/DDBJ whole genome shotgun (WGS) entry which is preliminary data.</text>
</comment>
<dbReference type="Proteomes" id="UP001138709">
    <property type="component" value="Unassembled WGS sequence"/>
</dbReference>
<dbReference type="GO" id="GO:0006508">
    <property type="term" value="P:proteolysis"/>
    <property type="evidence" value="ECO:0007669"/>
    <property type="project" value="InterPro"/>
</dbReference>
<gene>
    <name evidence="2" type="ORF">GXW74_19250</name>
</gene>
<dbReference type="GO" id="GO:0008236">
    <property type="term" value="F:serine-type peptidase activity"/>
    <property type="evidence" value="ECO:0007669"/>
    <property type="project" value="InterPro"/>
</dbReference>